<accession>A0A1E7EQL7</accession>
<feature type="domain" description="Pseudouridine synthase RsuA/RluA-like" evidence="2">
    <location>
        <begin position="14"/>
        <end position="172"/>
    </location>
</feature>
<reference evidence="3 4" key="1">
    <citation type="submission" date="2016-09" db="EMBL/GenBank/DDBJ databases">
        <title>Extensive genetic diversity and differential bi-allelic expression allows diatom success in the polar Southern Ocean.</title>
        <authorList>
            <consortium name="DOE Joint Genome Institute"/>
            <person name="Mock T."/>
            <person name="Otillar R.P."/>
            <person name="Strauss J."/>
            <person name="Dupont C."/>
            <person name="Frickenhaus S."/>
            <person name="Maumus F."/>
            <person name="Mcmullan M."/>
            <person name="Sanges R."/>
            <person name="Schmutz J."/>
            <person name="Toseland A."/>
            <person name="Valas R."/>
            <person name="Veluchamy A."/>
            <person name="Ward B.J."/>
            <person name="Allen A."/>
            <person name="Barry K."/>
            <person name="Falciatore A."/>
            <person name="Ferrante M."/>
            <person name="Fortunato A.E."/>
            <person name="Gloeckner G."/>
            <person name="Gruber A."/>
            <person name="Hipkin R."/>
            <person name="Janech M."/>
            <person name="Kroth P."/>
            <person name="Leese F."/>
            <person name="Lindquist E."/>
            <person name="Lyon B.R."/>
            <person name="Martin J."/>
            <person name="Mayer C."/>
            <person name="Parker M."/>
            <person name="Quesneville H."/>
            <person name="Raymond J."/>
            <person name="Uhlig C."/>
            <person name="Valentin K.U."/>
            <person name="Worden A.Z."/>
            <person name="Armbrust E.V."/>
            <person name="Bowler C."/>
            <person name="Green B."/>
            <person name="Moulton V."/>
            <person name="Van Oosterhout C."/>
            <person name="Grigoriev I."/>
        </authorList>
    </citation>
    <scope>NUCLEOTIDE SEQUENCE [LARGE SCALE GENOMIC DNA]</scope>
    <source>
        <strain evidence="3 4">CCMP1102</strain>
    </source>
</reference>
<dbReference type="EMBL" id="KV784383">
    <property type="protein sequence ID" value="OEU07843.1"/>
    <property type="molecule type" value="Genomic_DNA"/>
</dbReference>
<evidence type="ECO:0000313" key="4">
    <source>
        <dbReference type="Proteomes" id="UP000095751"/>
    </source>
</evidence>
<gene>
    <name evidence="3" type="ORF">FRACYDRAFT_197218</name>
</gene>
<dbReference type="GO" id="GO:0003723">
    <property type="term" value="F:RNA binding"/>
    <property type="evidence" value="ECO:0007669"/>
    <property type="project" value="InterPro"/>
</dbReference>
<evidence type="ECO:0000259" key="2">
    <source>
        <dbReference type="Pfam" id="PF00849"/>
    </source>
</evidence>
<dbReference type="InterPro" id="IPR006224">
    <property type="entry name" value="PsdUridine_synth_RluA-like_CS"/>
</dbReference>
<dbReference type="CDD" id="cd02869">
    <property type="entry name" value="PseudoU_synth_RluA_like"/>
    <property type="match status" value="1"/>
</dbReference>
<dbReference type="KEGG" id="fcy:FRACYDRAFT_197218"/>
<proteinExistence type="inferred from homology"/>
<evidence type="ECO:0000256" key="1">
    <source>
        <dbReference type="ARBA" id="ARBA00010876"/>
    </source>
</evidence>
<dbReference type="PANTHER" id="PTHR21600">
    <property type="entry name" value="MITOCHONDRIAL RNA PSEUDOURIDINE SYNTHASE"/>
    <property type="match status" value="1"/>
</dbReference>
<dbReference type="PROSITE" id="PS01129">
    <property type="entry name" value="PSI_RLU"/>
    <property type="match status" value="1"/>
</dbReference>
<organism evidence="3 4">
    <name type="scientific">Fragilariopsis cylindrus CCMP1102</name>
    <dbReference type="NCBI Taxonomy" id="635003"/>
    <lineage>
        <taxon>Eukaryota</taxon>
        <taxon>Sar</taxon>
        <taxon>Stramenopiles</taxon>
        <taxon>Ochrophyta</taxon>
        <taxon>Bacillariophyta</taxon>
        <taxon>Bacillariophyceae</taxon>
        <taxon>Bacillariophycidae</taxon>
        <taxon>Bacillariales</taxon>
        <taxon>Bacillariaceae</taxon>
        <taxon>Fragilariopsis</taxon>
    </lineage>
</organism>
<dbReference type="GO" id="GO:0009982">
    <property type="term" value="F:pseudouridine synthase activity"/>
    <property type="evidence" value="ECO:0007669"/>
    <property type="project" value="InterPro"/>
</dbReference>
<dbReference type="PANTHER" id="PTHR21600:SF87">
    <property type="entry name" value="RNA PSEUDOURIDYLATE SYNTHASE DOMAIN-CONTAINING PROTEIN 1"/>
    <property type="match status" value="1"/>
</dbReference>
<dbReference type="InParanoid" id="A0A1E7EQL7"/>
<sequence length="255" mass="28476">MNYQDLVLIHEDKNILVIDKPSGVLTVPGKGNDPSLAYTVHENIKTSLPSGDHMVVHRLGMDTSGLIIMAKNINAVRELNGVFRERKVERKYEALVAGHIEKDDGLINLPIMRDYRCPPYVHVGKKILEGPKESITKYEVVNREFLQGQPVTRVTLTSISGRYHQLNVHLAAFGHPIIGDTVYGINGNALPNGGLTKSELEELIPNPNRADDETQMLLNESVTAKDLPPCVHAKYIKFIHPITKKTHEYSTESPF</sequence>
<keyword evidence="4" id="KW-1185">Reference proteome</keyword>
<dbReference type="InterPro" id="IPR050188">
    <property type="entry name" value="RluA_PseudoU_synthase"/>
</dbReference>
<dbReference type="GO" id="GO:0000455">
    <property type="term" value="P:enzyme-directed rRNA pseudouridine synthesis"/>
    <property type="evidence" value="ECO:0007669"/>
    <property type="project" value="TreeGrafter"/>
</dbReference>
<dbReference type="SUPFAM" id="SSF55120">
    <property type="entry name" value="Pseudouridine synthase"/>
    <property type="match status" value="1"/>
</dbReference>
<dbReference type="InterPro" id="IPR006145">
    <property type="entry name" value="PsdUridine_synth_RsuA/RluA"/>
</dbReference>
<dbReference type="InterPro" id="IPR020103">
    <property type="entry name" value="PsdUridine_synth_cat_dom_sf"/>
</dbReference>
<name>A0A1E7EQL7_9STRA</name>
<comment type="similarity">
    <text evidence="1">Belongs to the pseudouridine synthase RluA family.</text>
</comment>
<dbReference type="Gene3D" id="3.30.2350.10">
    <property type="entry name" value="Pseudouridine synthase"/>
    <property type="match status" value="1"/>
</dbReference>
<dbReference type="AlphaFoldDB" id="A0A1E7EQL7"/>
<dbReference type="OrthoDB" id="418349at2759"/>
<evidence type="ECO:0000313" key="3">
    <source>
        <dbReference type="EMBL" id="OEU07843.1"/>
    </source>
</evidence>
<dbReference type="Proteomes" id="UP000095751">
    <property type="component" value="Unassembled WGS sequence"/>
</dbReference>
<dbReference type="Pfam" id="PF00849">
    <property type="entry name" value="PseudoU_synth_2"/>
    <property type="match status" value="1"/>
</dbReference>
<protein>
    <submittedName>
        <fullName evidence="3">Pseudouridine synthase</fullName>
    </submittedName>
</protein>